<gene>
    <name evidence="2" type="ORF">QBC37DRAFT_449118</name>
</gene>
<keyword evidence="3" id="KW-1185">Reference proteome</keyword>
<reference evidence="2" key="1">
    <citation type="journal article" date="2023" name="Mol. Phylogenet. Evol.">
        <title>Genome-scale phylogeny and comparative genomics of the fungal order Sordariales.</title>
        <authorList>
            <person name="Hensen N."/>
            <person name="Bonometti L."/>
            <person name="Westerberg I."/>
            <person name="Brannstrom I.O."/>
            <person name="Guillou S."/>
            <person name="Cros-Aarteil S."/>
            <person name="Calhoun S."/>
            <person name="Haridas S."/>
            <person name="Kuo A."/>
            <person name="Mondo S."/>
            <person name="Pangilinan J."/>
            <person name="Riley R."/>
            <person name="LaButti K."/>
            <person name="Andreopoulos B."/>
            <person name="Lipzen A."/>
            <person name="Chen C."/>
            <person name="Yan M."/>
            <person name="Daum C."/>
            <person name="Ng V."/>
            <person name="Clum A."/>
            <person name="Steindorff A."/>
            <person name="Ohm R.A."/>
            <person name="Martin F."/>
            <person name="Silar P."/>
            <person name="Natvig D.O."/>
            <person name="Lalanne C."/>
            <person name="Gautier V."/>
            <person name="Ament-Velasquez S.L."/>
            <person name="Kruys A."/>
            <person name="Hutchinson M.I."/>
            <person name="Powell A.J."/>
            <person name="Barry K."/>
            <person name="Miller A.N."/>
            <person name="Grigoriev I.V."/>
            <person name="Debuchy R."/>
            <person name="Gladieux P."/>
            <person name="Hiltunen Thoren M."/>
            <person name="Johannesson H."/>
        </authorList>
    </citation>
    <scope>NUCLEOTIDE SEQUENCE</scope>
    <source>
        <strain evidence="2">PSN293</strain>
    </source>
</reference>
<feature type="non-terminal residue" evidence="2">
    <location>
        <position position="1"/>
    </location>
</feature>
<accession>A0AAN6Y0D8</accession>
<evidence type="ECO:0000256" key="1">
    <source>
        <dbReference type="SAM" id="MobiDB-lite"/>
    </source>
</evidence>
<sequence>DHVITSLAFGAKPTTVEATCKKEWGQACYHYSSAIAQNPAWGTLKCAHGSISNKEIGRPGVNKWKRPTRQDVEGAKRPRPQSDPEMVNSGKPGGQLMRFLPDKQNQGAGKMWLGACFAPHLKEFSGPGKEDDFEDKWKSGKKGPPFVKAGIVQREAEVSVDVLPSFRISKWEHAANPPRDAGMWDNPCWPKKLAPKDPGFTLWSWDTWYKTHTHEHDFSRPV</sequence>
<dbReference type="EMBL" id="MU858185">
    <property type="protein sequence ID" value="KAK4210089.1"/>
    <property type="molecule type" value="Genomic_DNA"/>
</dbReference>
<reference evidence="2" key="2">
    <citation type="submission" date="2023-05" db="EMBL/GenBank/DDBJ databases">
        <authorList>
            <consortium name="Lawrence Berkeley National Laboratory"/>
            <person name="Steindorff A."/>
            <person name="Hensen N."/>
            <person name="Bonometti L."/>
            <person name="Westerberg I."/>
            <person name="Brannstrom I.O."/>
            <person name="Guillou S."/>
            <person name="Cros-Aarteil S."/>
            <person name="Calhoun S."/>
            <person name="Haridas S."/>
            <person name="Kuo A."/>
            <person name="Mondo S."/>
            <person name="Pangilinan J."/>
            <person name="Riley R."/>
            <person name="Labutti K."/>
            <person name="Andreopoulos B."/>
            <person name="Lipzen A."/>
            <person name="Chen C."/>
            <person name="Yanf M."/>
            <person name="Daum C."/>
            <person name="Ng V."/>
            <person name="Clum A."/>
            <person name="Ohm R."/>
            <person name="Martin F."/>
            <person name="Silar P."/>
            <person name="Natvig D."/>
            <person name="Lalanne C."/>
            <person name="Gautier V."/>
            <person name="Ament-Velasquez S.L."/>
            <person name="Kruys A."/>
            <person name="Hutchinson M.I."/>
            <person name="Powell A.J."/>
            <person name="Barry K."/>
            <person name="Miller A.N."/>
            <person name="Grigoriev I.V."/>
            <person name="Debuchy R."/>
            <person name="Gladieux P."/>
            <person name="Thoren M.H."/>
            <person name="Johannesson H."/>
        </authorList>
    </citation>
    <scope>NUCLEOTIDE SEQUENCE</scope>
    <source>
        <strain evidence="2">PSN293</strain>
    </source>
</reference>
<comment type="caution">
    <text evidence="2">The sequence shown here is derived from an EMBL/GenBank/DDBJ whole genome shotgun (WGS) entry which is preliminary data.</text>
</comment>
<name>A0AAN6Y0D8_9PEZI</name>
<protein>
    <submittedName>
        <fullName evidence="2">Uncharacterized protein</fullName>
    </submittedName>
</protein>
<evidence type="ECO:0000313" key="2">
    <source>
        <dbReference type="EMBL" id="KAK4210089.1"/>
    </source>
</evidence>
<proteinExistence type="predicted"/>
<feature type="region of interest" description="Disordered" evidence="1">
    <location>
        <begin position="57"/>
        <end position="96"/>
    </location>
</feature>
<feature type="compositionally biased region" description="Basic and acidic residues" evidence="1">
    <location>
        <begin position="68"/>
        <end position="82"/>
    </location>
</feature>
<evidence type="ECO:0000313" key="3">
    <source>
        <dbReference type="Proteomes" id="UP001301769"/>
    </source>
</evidence>
<dbReference type="Proteomes" id="UP001301769">
    <property type="component" value="Unassembled WGS sequence"/>
</dbReference>
<dbReference type="AlphaFoldDB" id="A0AAN6Y0D8"/>
<organism evidence="2 3">
    <name type="scientific">Rhypophila decipiens</name>
    <dbReference type="NCBI Taxonomy" id="261697"/>
    <lineage>
        <taxon>Eukaryota</taxon>
        <taxon>Fungi</taxon>
        <taxon>Dikarya</taxon>
        <taxon>Ascomycota</taxon>
        <taxon>Pezizomycotina</taxon>
        <taxon>Sordariomycetes</taxon>
        <taxon>Sordariomycetidae</taxon>
        <taxon>Sordariales</taxon>
        <taxon>Naviculisporaceae</taxon>
        <taxon>Rhypophila</taxon>
    </lineage>
</organism>